<dbReference type="Proteomes" id="UP000477920">
    <property type="component" value="Unassembled WGS sequence"/>
</dbReference>
<evidence type="ECO:0000256" key="1">
    <source>
        <dbReference type="SAM" id="Coils"/>
    </source>
</evidence>
<comment type="caution">
    <text evidence="2">The sequence shown here is derived from an EMBL/GenBank/DDBJ whole genome shotgun (WGS) entry which is preliminary data.</text>
</comment>
<evidence type="ECO:0000313" key="3">
    <source>
        <dbReference type="Proteomes" id="UP000477920"/>
    </source>
</evidence>
<keyword evidence="1" id="KW-0175">Coiled coil</keyword>
<gene>
    <name evidence="2" type="ORF">F8158_23045</name>
</gene>
<feature type="coiled-coil region" evidence="1">
    <location>
        <begin position="43"/>
        <end position="77"/>
    </location>
</feature>
<organism evidence="2 3">
    <name type="scientific">Bacillus cereus</name>
    <dbReference type="NCBI Taxonomy" id="1396"/>
    <lineage>
        <taxon>Bacteria</taxon>
        <taxon>Bacillati</taxon>
        <taxon>Bacillota</taxon>
        <taxon>Bacilli</taxon>
        <taxon>Bacillales</taxon>
        <taxon>Bacillaceae</taxon>
        <taxon>Bacillus</taxon>
        <taxon>Bacillus cereus group</taxon>
    </lineage>
</organism>
<dbReference type="EMBL" id="WBPB01000068">
    <property type="protein sequence ID" value="KAB2492579.1"/>
    <property type="molecule type" value="Genomic_DNA"/>
</dbReference>
<name>A0AB34D4A6_BACCE</name>
<proteinExistence type="predicted"/>
<evidence type="ECO:0000313" key="2">
    <source>
        <dbReference type="EMBL" id="KAB2492579.1"/>
    </source>
</evidence>
<protein>
    <submittedName>
        <fullName evidence="2">Uncharacterized protein</fullName>
    </submittedName>
</protein>
<sequence length="142" mass="17124">MPVNNYLQKKEKYINYVLTIYKKYPQLILDKDNWDSTTDVLDLKRLEKLNLNNFKELKNLKQQMDEERKKCADNMAEKFGLADHTDLYAEYLKLVGKEKYLNSMYKENSMENMIQEFLEYHMNKHFTFDLKNSELSDLEIDG</sequence>
<dbReference type="AlphaFoldDB" id="A0AB34D4A6"/>
<reference evidence="2 3" key="1">
    <citation type="submission" date="2019-10" db="EMBL/GenBank/DDBJ databases">
        <title>Bacillus from the desert of Cuatro Cinegas, Coahuila.</title>
        <authorList>
            <person name="Olmedo-Alvarez G."/>
            <person name="Saldana S."/>
            <person name="Barcelo D."/>
        </authorList>
    </citation>
    <scope>NUCLEOTIDE SEQUENCE [LARGE SCALE GENOMIC DNA]</scope>
    <source>
        <strain evidence="2 3">CH101a_3T</strain>
    </source>
</reference>
<accession>A0AB34D4A6</accession>